<accession>A0AAE9YX97</accession>
<evidence type="ECO:0000313" key="2">
    <source>
        <dbReference type="EMBL" id="WDE02966.1"/>
    </source>
</evidence>
<feature type="chain" id="PRO_5042266907" description="Ig-like domain-containing protein" evidence="1">
    <location>
        <begin position="24"/>
        <end position="223"/>
    </location>
</feature>
<evidence type="ECO:0008006" key="4">
    <source>
        <dbReference type="Google" id="ProtNLM"/>
    </source>
</evidence>
<dbReference type="AlphaFoldDB" id="A0AAE9YX97"/>
<dbReference type="Proteomes" id="UP000032352">
    <property type="component" value="Chromosome"/>
</dbReference>
<keyword evidence="3" id="KW-1185">Reference proteome</keyword>
<reference evidence="2 3" key="1">
    <citation type="journal article" date="2015" name="Genome Announc.">
        <title>Draft Genome Sequences of Marine Isolates of Thalassomonas viridans and Thalassomonas actiniarum.</title>
        <authorList>
            <person name="Olonade I."/>
            <person name="van Zyl L.J."/>
            <person name="Trindade M."/>
        </authorList>
    </citation>
    <scope>NUCLEOTIDE SEQUENCE [LARGE SCALE GENOMIC DNA]</scope>
    <source>
        <strain evidence="2 3">XOM25</strain>
    </source>
</reference>
<proteinExistence type="predicted"/>
<evidence type="ECO:0000313" key="3">
    <source>
        <dbReference type="Proteomes" id="UP000032352"/>
    </source>
</evidence>
<gene>
    <name evidence="2" type="ORF">SG34_016115</name>
</gene>
<dbReference type="EMBL" id="CP059733">
    <property type="protein sequence ID" value="WDE02966.1"/>
    <property type="molecule type" value="Genomic_DNA"/>
</dbReference>
<reference evidence="2 3" key="2">
    <citation type="journal article" date="2022" name="Mar. Drugs">
        <title>Bioassay-Guided Fractionation Leads to the Detection of Cholic Acid Generated by the Rare Thalassomonas sp.</title>
        <authorList>
            <person name="Pheiffer F."/>
            <person name="Schneider Y.K."/>
            <person name="Hansen E.H."/>
            <person name="Andersen J.H."/>
            <person name="Isaksson J."/>
            <person name="Busche T."/>
            <person name="R C."/>
            <person name="Kalinowski J."/>
            <person name="Zyl L.V."/>
            <person name="Trindade M."/>
        </authorList>
    </citation>
    <scope>NUCLEOTIDE SEQUENCE [LARGE SCALE GENOMIC DNA]</scope>
    <source>
        <strain evidence="2 3">XOM25</strain>
    </source>
</reference>
<protein>
    <recommendedName>
        <fullName evidence="4">Ig-like domain-containing protein</fullName>
    </recommendedName>
</protein>
<organism evidence="2 3">
    <name type="scientific">Thalassomonas viridans</name>
    <dbReference type="NCBI Taxonomy" id="137584"/>
    <lineage>
        <taxon>Bacteria</taxon>
        <taxon>Pseudomonadati</taxon>
        <taxon>Pseudomonadota</taxon>
        <taxon>Gammaproteobacteria</taxon>
        <taxon>Alteromonadales</taxon>
        <taxon>Colwelliaceae</taxon>
        <taxon>Thalassomonas</taxon>
    </lineage>
</organism>
<sequence>MNLLKKISSTALMLLLPAAGAYADEVCTTKQVSVPVYSGWASCSAYSNGQWVTINDYVGTSFTSSVRIYEGIYSCTAQVPYAGTQLVNVEECTTVISAGISVSQNYQNNIGHNIVRVTSNSDANEGESLTGYKWWVNGAYKSSSSTFSMDNFDSGYYANIKLEVTDSSGATATTTSRVYIYAHSGAGNCGSNDATEYAVRKVGEEDKEAVMVSADDLVMPQCL</sequence>
<keyword evidence="1" id="KW-0732">Signal</keyword>
<dbReference type="RefSeq" id="WP_044841624.1">
    <property type="nucleotide sequence ID" value="NZ_CP059733.1"/>
</dbReference>
<feature type="signal peptide" evidence="1">
    <location>
        <begin position="1"/>
        <end position="23"/>
    </location>
</feature>
<name>A0AAE9YX97_9GAMM</name>
<dbReference type="KEGG" id="tvd:SG34_016115"/>
<evidence type="ECO:0000256" key="1">
    <source>
        <dbReference type="SAM" id="SignalP"/>
    </source>
</evidence>